<feature type="transmembrane region" description="Helical" evidence="8">
    <location>
        <begin position="111"/>
        <end position="133"/>
    </location>
</feature>
<feature type="transmembrane region" description="Helical" evidence="8">
    <location>
        <begin position="245"/>
        <end position="268"/>
    </location>
</feature>
<feature type="transmembrane region" description="Helical" evidence="8">
    <location>
        <begin position="322"/>
        <end position="340"/>
    </location>
</feature>
<dbReference type="AlphaFoldDB" id="A0AAC9YX34"/>
<evidence type="ECO:0000313" key="11">
    <source>
        <dbReference type="Proteomes" id="UP000217177"/>
    </source>
</evidence>
<proteinExistence type="predicted"/>
<sequence length="346" mass="37390">MSYSIAQFFLLGFLTFALVGLITPPIRYLALRFDAVDAPTLERKAQKEPVPYLGGVAIAIGIISASYGALIATDFSLAALKLASSVLVPAIAISAMGLWDDLRGLAPWPRLVAQTFTGIIVAVILTVTDTMGFAFSNHIVNYAITVLWIVGVCNSINFFDNHDGGAAGTVAVITFFLFFIAYDRQQVLVSALAIVTAGATAGFLIWNRTPAKIYMGDAGSLFLGIIVSVLTIRLSPGVIPTYKSLAIPLFLMATPILDTTVAVTSRLYRGISPFQGGRDHLSHRLMRVGLNRRITAFTLWAFAGFYGFVALAIYIWPDTWGTQVIVLGAIAWVAQLIYFLRIPSEG</sequence>
<dbReference type="GO" id="GO:0046872">
    <property type="term" value="F:metal ion binding"/>
    <property type="evidence" value="ECO:0007669"/>
    <property type="project" value="UniProtKB-KW"/>
</dbReference>
<feature type="binding site" evidence="7">
    <location>
        <position position="217"/>
    </location>
    <ligand>
        <name>Mg(2+)</name>
        <dbReference type="ChEBI" id="CHEBI:18420"/>
    </ligand>
</feature>
<keyword evidence="7" id="KW-0479">Metal-binding</keyword>
<feature type="transmembrane region" description="Helical" evidence="8">
    <location>
        <begin position="6"/>
        <end position="29"/>
    </location>
</feature>
<dbReference type="InterPro" id="IPR000715">
    <property type="entry name" value="Glycosyl_transferase_4"/>
</dbReference>
<dbReference type="EMBL" id="CP016778">
    <property type="protein sequence ID" value="ASY23100.1"/>
    <property type="molecule type" value="Genomic_DNA"/>
</dbReference>
<dbReference type="Pfam" id="PF00953">
    <property type="entry name" value="Glycos_transf_4"/>
    <property type="match status" value="1"/>
</dbReference>
<comment type="cofactor">
    <cofactor evidence="7">
        <name>Mg(2+)</name>
        <dbReference type="ChEBI" id="CHEBI:18420"/>
    </cofactor>
</comment>
<keyword evidence="4 8" id="KW-0812">Transmembrane</keyword>
<keyword evidence="5 8" id="KW-1133">Transmembrane helix</keyword>
<feature type="transmembrane region" description="Helical" evidence="8">
    <location>
        <begin position="139"/>
        <end position="159"/>
    </location>
</feature>
<feature type="transmembrane region" description="Helical" evidence="8">
    <location>
        <begin position="78"/>
        <end position="99"/>
    </location>
</feature>
<feature type="binding site" evidence="7">
    <location>
        <position position="157"/>
    </location>
    <ligand>
        <name>Mg(2+)</name>
        <dbReference type="ChEBI" id="CHEBI:18420"/>
    </ligand>
</feature>
<evidence type="ECO:0000256" key="4">
    <source>
        <dbReference type="ARBA" id="ARBA00022692"/>
    </source>
</evidence>
<dbReference type="PANTHER" id="PTHR22926:SF3">
    <property type="entry name" value="UNDECAPRENYL-PHOSPHATE ALPHA-N-ACETYLGLUCOSAMINYL 1-PHOSPHATE TRANSFERASE"/>
    <property type="match status" value="1"/>
</dbReference>
<keyword evidence="6 8" id="KW-0472">Membrane</keyword>
<gene>
    <name evidence="9" type="ORF">A1sIA79_06165</name>
    <name evidence="10" type="ORF">A1sIIB76_06135</name>
</gene>
<evidence type="ECO:0000256" key="7">
    <source>
        <dbReference type="PIRSR" id="PIRSR600715-1"/>
    </source>
</evidence>
<name>A0AAC9YX34_9ACTN</name>
<dbReference type="GO" id="GO:0016780">
    <property type="term" value="F:phosphotransferase activity, for other substituted phosphate groups"/>
    <property type="evidence" value="ECO:0007669"/>
    <property type="project" value="InterPro"/>
</dbReference>
<dbReference type="EMBL" id="CP016774">
    <property type="protein sequence ID" value="ASY17770.1"/>
    <property type="molecule type" value="Genomic_DNA"/>
</dbReference>
<feature type="transmembrane region" description="Helical" evidence="8">
    <location>
        <begin position="218"/>
        <end position="239"/>
    </location>
</feature>
<evidence type="ECO:0000256" key="8">
    <source>
        <dbReference type="SAM" id="Phobius"/>
    </source>
</evidence>
<dbReference type="GO" id="GO:0005886">
    <property type="term" value="C:plasma membrane"/>
    <property type="evidence" value="ECO:0007669"/>
    <property type="project" value="UniProtKB-SubCell"/>
</dbReference>
<feature type="transmembrane region" description="Helical" evidence="8">
    <location>
        <begin position="50"/>
        <end position="72"/>
    </location>
</feature>
<dbReference type="Proteomes" id="UP000217177">
    <property type="component" value="Chromosome"/>
</dbReference>
<protein>
    <submittedName>
        <fullName evidence="10">UDP-GlcNAc:undecaprenyl-phosphate GlcNAc-1-phosphate transferase</fullName>
    </submittedName>
</protein>
<dbReference type="Proteomes" id="UP000217194">
    <property type="component" value="Chromosome"/>
</dbReference>
<reference evidence="11 12" key="1">
    <citation type="submission" date="2016-07" db="EMBL/GenBank/DDBJ databases">
        <title>High microdiversification within the ubiquitous acI lineage of Actinobacteria.</title>
        <authorList>
            <person name="Neuenschwander S.M."/>
            <person name="Salcher M."/>
            <person name="Ghai R."/>
            <person name="Pernthaler J."/>
        </authorList>
    </citation>
    <scope>NUCLEOTIDE SEQUENCE [LARGE SCALE GENOMIC DNA]</scope>
    <source>
        <strain evidence="9">MMS-IA-79</strain>
        <strain evidence="10">MMS-IIB-76</strain>
    </source>
</reference>
<dbReference type="GO" id="GO:0044038">
    <property type="term" value="P:cell wall macromolecule biosynthetic process"/>
    <property type="evidence" value="ECO:0007669"/>
    <property type="project" value="TreeGrafter"/>
</dbReference>
<keyword evidence="3 10" id="KW-0808">Transferase</keyword>
<feature type="transmembrane region" description="Helical" evidence="8">
    <location>
        <begin position="188"/>
        <end position="206"/>
    </location>
</feature>
<keyword evidence="7" id="KW-0460">Magnesium</keyword>
<evidence type="ECO:0000256" key="5">
    <source>
        <dbReference type="ARBA" id="ARBA00022989"/>
    </source>
</evidence>
<organism evidence="10 12">
    <name type="scientific">Candidatus Planktophila versatilis</name>
    <dbReference type="NCBI Taxonomy" id="1884905"/>
    <lineage>
        <taxon>Bacteria</taxon>
        <taxon>Bacillati</taxon>
        <taxon>Actinomycetota</taxon>
        <taxon>Actinomycetes</taxon>
        <taxon>Candidatus Nanopelagicales</taxon>
        <taxon>Candidatus Nanopelagicaceae</taxon>
        <taxon>Candidatus Planktophila</taxon>
    </lineage>
</organism>
<feature type="transmembrane region" description="Helical" evidence="8">
    <location>
        <begin position="294"/>
        <end position="316"/>
    </location>
</feature>
<feature type="transmembrane region" description="Helical" evidence="8">
    <location>
        <begin position="166"/>
        <end position="182"/>
    </location>
</feature>
<evidence type="ECO:0000256" key="3">
    <source>
        <dbReference type="ARBA" id="ARBA00022679"/>
    </source>
</evidence>
<dbReference type="KEGG" id="pvs:A1sIA79_06165"/>
<evidence type="ECO:0000313" key="12">
    <source>
        <dbReference type="Proteomes" id="UP000217194"/>
    </source>
</evidence>
<dbReference type="RefSeq" id="WP_095675319.1">
    <property type="nucleotide sequence ID" value="NZ_CP016774.1"/>
</dbReference>
<evidence type="ECO:0000313" key="9">
    <source>
        <dbReference type="EMBL" id="ASY17770.1"/>
    </source>
</evidence>
<keyword evidence="11" id="KW-1185">Reference proteome</keyword>
<evidence type="ECO:0000313" key="10">
    <source>
        <dbReference type="EMBL" id="ASY23100.1"/>
    </source>
</evidence>
<dbReference type="GO" id="GO:0071555">
    <property type="term" value="P:cell wall organization"/>
    <property type="evidence" value="ECO:0007669"/>
    <property type="project" value="TreeGrafter"/>
</dbReference>
<evidence type="ECO:0000256" key="2">
    <source>
        <dbReference type="ARBA" id="ARBA00022475"/>
    </source>
</evidence>
<dbReference type="CDD" id="cd06853">
    <property type="entry name" value="GT_WecA_like"/>
    <property type="match status" value="1"/>
</dbReference>
<evidence type="ECO:0000256" key="6">
    <source>
        <dbReference type="ARBA" id="ARBA00023136"/>
    </source>
</evidence>
<evidence type="ECO:0000256" key="1">
    <source>
        <dbReference type="ARBA" id="ARBA00004651"/>
    </source>
</evidence>
<dbReference type="PANTHER" id="PTHR22926">
    <property type="entry name" value="PHOSPHO-N-ACETYLMURAMOYL-PENTAPEPTIDE-TRANSFERASE"/>
    <property type="match status" value="1"/>
</dbReference>
<accession>A0AAC9YX34</accession>
<keyword evidence="2" id="KW-1003">Cell membrane</keyword>
<comment type="subcellular location">
    <subcellularLocation>
        <location evidence="1">Cell membrane</location>
        <topology evidence="1">Multi-pass membrane protein</topology>
    </subcellularLocation>
</comment>
<dbReference type="GO" id="GO:0009103">
    <property type="term" value="P:lipopolysaccharide biosynthetic process"/>
    <property type="evidence" value="ECO:0007669"/>
    <property type="project" value="TreeGrafter"/>
</dbReference>